<dbReference type="Proteomes" id="UP001170310">
    <property type="component" value="Unassembled WGS sequence"/>
</dbReference>
<evidence type="ECO:0000313" key="1">
    <source>
        <dbReference type="EMBL" id="MDO6575558.1"/>
    </source>
</evidence>
<feature type="non-terminal residue" evidence="1">
    <location>
        <position position="1"/>
    </location>
</feature>
<dbReference type="Gene3D" id="2.60.120.260">
    <property type="entry name" value="Galactose-binding domain-like"/>
    <property type="match status" value="1"/>
</dbReference>
<keyword evidence="2" id="KW-1185">Reference proteome</keyword>
<comment type="caution">
    <text evidence="1">The sequence shown here is derived from an EMBL/GenBank/DDBJ whole genome shotgun (WGS) entry which is preliminary data.</text>
</comment>
<name>A0AAW7YZB9_9STAP</name>
<proteinExistence type="predicted"/>
<accession>A0AAW7YZB9</accession>
<protein>
    <submittedName>
        <fullName evidence="1">Uncharacterized protein</fullName>
    </submittedName>
</protein>
<evidence type="ECO:0000313" key="2">
    <source>
        <dbReference type="Proteomes" id="UP001170310"/>
    </source>
</evidence>
<feature type="non-terminal residue" evidence="1">
    <location>
        <position position="80"/>
    </location>
</feature>
<dbReference type="EMBL" id="JAUOQO010000870">
    <property type="protein sequence ID" value="MDO6575558.1"/>
    <property type="molecule type" value="Genomic_DNA"/>
</dbReference>
<dbReference type="RefSeq" id="WP_303522669.1">
    <property type="nucleotide sequence ID" value="NZ_JAUOQO010000870.1"/>
</dbReference>
<gene>
    <name evidence="1" type="ORF">Q4528_15710</name>
</gene>
<sequence length="80" mass="9241">ELAFTLEQSGIYQLKGTAYSPNSQSDSLWIQVDNGQRHLWDTLSTARYEEMDINSRNVSETIEVDLSRGEHFITVYAREE</sequence>
<reference evidence="1" key="1">
    <citation type="submission" date="2023-07" db="EMBL/GenBank/DDBJ databases">
        <title>Genome content predicts the carbon catabolic preferences of heterotrophic bacteria.</title>
        <authorList>
            <person name="Gralka M."/>
        </authorList>
    </citation>
    <scope>NUCLEOTIDE SEQUENCE</scope>
    <source>
        <strain evidence="1">E2R20</strain>
    </source>
</reference>
<dbReference type="AlphaFoldDB" id="A0AAW7YZB9"/>
<organism evidence="1 2">
    <name type="scientific">Staphylococcus pasteuri_A</name>
    <dbReference type="NCBI Taxonomy" id="3062664"/>
    <lineage>
        <taxon>Bacteria</taxon>
        <taxon>Bacillati</taxon>
        <taxon>Bacillota</taxon>
        <taxon>Bacilli</taxon>
        <taxon>Bacillales</taxon>
        <taxon>Staphylococcaceae</taxon>
        <taxon>Staphylococcus</taxon>
    </lineage>
</organism>